<sequence>MLDVAIRRRLGGFALEAAFTAPSDGVTALFGPSGAGKSSILAAIAGPTTGEGHVRLDGRDLLALPPERRRIGIVHQDSRLFPHMTVERNLRYGLRRSDRSGIGFDEVVEVLAIAPLLSRRPATLSGGERQRAAIGRALLSQPDLLLMDEPLAALDGGRKAEILPFLETLKARFRLPILYVTHHVGEARRLADHVVLIAEGRVVAEGGPELLAGAEGEVVGVEGDLVTIRVSGPLPRPGSHVTLT</sequence>
<accession>A0ABY7TQC0</accession>
<dbReference type="SUPFAM" id="SSF52540">
    <property type="entry name" value="P-loop containing nucleoside triphosphate hydrolases"/>
    <property type="match status" value="1"/>
</dbReference>
<dbReference type="Proteomes" id="UP001220395">
    <property type="component" value="Chromosome"/>
</dbReference>
<evidence type="ECO:0000256" key="2">
    <source>
        <dbReference type="ARBA" id="ARBA00022840"/>
    </source>
</evidence>
<dbReference type="EMBL" id="CP117411">
    <property type="protein sequence ID" value="WCT74560.1"/>
    <property type="molecule type" value="Genomic_DNA"/>
</dbReference>
<dbReference type="InterPro" id="IPR050334">
    <property type="entry name" value="Molybdenum_import_ModC"/>
</dbReference>
<evidence type="ECO:0000313" key="5">
    <source>
        <dbReference type="Proteomes" id="UP001220395"/>
    </source>
</evidence>
<evidence type="ECO:0000313" key="4">
    <source>
        <dbReference type="EMBL" id="WCT74560.1"/>
    </source>
</evidence>
<dbReference type="Pfam" id="PF00005">
    <property type="entry name" value="ABC_tran"/>
    <property type="match status" value="1"/>
</dbReference>
<dbReference type="Gene3D" id="3.40.50.300">
    <property type="entry name" value="P-loop containing nucleotide triphosphate hydrolases"/>
    <property type="match status" value="1"/>
</dbReference>
<dbReference type="InterPro" id="IPR027417">
    <property type="entry name" value="P-loop_NTPase"/>
</dbReference>
<dbReference type="PROSITE" id="PS00211">
    <property type="entry name" value="ABC_TRANSPORTER_1"/>
    <property type="match status" value="1"/>
</dbReference>
<dbReference type="RefSeq" id="WP_273689690.1">
    <property type="nucleotide sequence ID" value="NZ_CP117411.1"/>
</dbReference>
<dbReference type="InterPro" id="IPR003439">
    <property type="entry name" value="ABC_transporter-like_ATP-bd"/>
</dbReference>
<dbReference type="PROSITE" id="PS50893">
    <property type="entry name" value="ABC_TRANSPORTER_2"/>
    <property type="match status" value="1"/>
</dbReference>
<organism evidence="4 5">
    <name type="scientific">Sphingomonas naphthae</name>
    <dbReference type="NCBI Taxonomy" id="1813468"/>
    <lineage>
        <taxon>Bacteria</taxon>
        <taxon>Pseudomonadati</taxon>
        <taxon>Pseudomonadota</taxon>
        <taxon>Alphaproteobacteria</taxon>
        <taxon>Sphingomonadales</taxon>
        <taxon>Sphingomonadaceae</taxon>
        <taxon>Sphingomonas</taxon>
    </lineage>
</organism>
<dbReference type="SMART" id="SM00382">
    <property type="entry name" value="AAA"/>
    <property type="match status" value="1"/>
</dbReference>
<name>A0ABY7TQC0_9SPHN</name>
<dbReference type="InterPro" id="IPR003593">
    <property type="entry name" value="AAA+_ATPase"/>
</dbReference>
<dbReference type="GO" id="GO:0005524">
    <property type="term" value="F:ATP binding"/>
    <property type="evidence" value="ECO:0007669"/>
    <property type="project" value="UniProtKB-KW"/>
</dbReference>
<dbReference type="InterPro" id="IPR017871">
    <property type="entry name" value="ABC_transporter-like_CS"/>
</dbReference>
<proteinExistence type="predicted"/>
<evidence type="ECO:0000259" key="3">
    <source>
        <dbReference type="PROSITE" id="PS50893"/>
    </source>
</evidence>
<gene>
    <name evidence="4" type="ORF">PQ455_04845</name>
</gene>
<keyword evidence="5" id="KW-1185">Reference proteome</keyword>
<dbReference type="PANTHER" id="PTHR43514:SF4">
    <property type="entry name" value="ABC TRANSPORTER I FAMILY MEMBER 10"/>
    <property type="match status" value="1"/>
</dbReference>
<evidence type="ECO:0000256" key="1">
    <source>
        <dbReference type="ARBA" id="ARBA00022741"/>
    </source>
</evidence>
<keyword evidence="1" id="KW-0547">Nucleotide-binding</keyword>
<protein>
    <submittedName>
        <fullName evidence="4">ATP-binding cassette domain-containing protein</fullName>
    </submittedName>
</protein>
<reference evidence="4 5" key="1">
    <citation type="submission" date="2023-02" db="EMBL/GenBank/DDBJ databases">
        <title>Genome sequence of Sphingomonas naphthae.</title>
        <authorList>
            <person name="Kim S."/>
            <person name="Heo J."/>
            <person name="Kwon S.-W."/>
        </authorList>
    </citation>
    <scope>NUCLEOTIDE SEQUENCE [LARGE SCALE GENOMIC DNA]</scope>
    <source>
        <strain evidence="4 5">KACC 18716</strain>
    </source>
</reference>
<dbReference type="PANTHER" id="PTHR43514">
    <property type="entry name" value="ABC TRANSPORTER I FAMILY MEMBER 10"/>
    <property type="match status" value="1"/>
</dbReference>
<keyword evidence="2 4" id="KW-0067">ATP-binding</keyword>
<feature type="domain" description="ABC transporter" evidence="3">
    <location>
        <begin position="1"/>
        <end position="224"/>
    </location>
</feature>